<dbReference type="eggNOG" id="KOG0167">
    <property type="taxonomic scope" value="Eukaryota"/>
</dbReference>
<evidence type="ECO:0000313" key="4">
    <source>
        <dbReference type="Proteomes" id="UP000054350"/>
    </source>
</evidence>
<keyword evidence="4" id="KW-1185">Reference proteome</keyword>
<name>A0A0L0SMW1_ALLM3</name>
<proteinExistence type="predicted"/>
<dbReference type="OrthoDB" id="409644at2759"/>
<dbReference type="PANTHER" id="PTHR15599:SF1">
    <property type="entry name" value="RADIAL SPOKE HEAD 14 HOMOLOG"/>
    <property type="match status" value="1"/>
</dbReference>
<evidence type="ECO:0008006" key="5">
    <source>
        <dbReference type="Google" id="ProtNLM"/>
    </source>
</evidence>
<dbReference type="Proteomes" id="UP000054350">
    <property type="component" value="Unassembled WGS sequence"/>
</dbReference>
<sequence length="365" mass="39010">MPVTAPTAPSATATASPASHTYNDPTRQNWAFGHRAIPKLIGEVQSADEALQLQALHSLTCRLHEPVDVQEALVAGAVPAISQLLSHAKSLARARAVEIVVLLTEHEQGRAAVLGHSHVETLIKLIADPAEAVRGHALQALWNLSQRTEQVQQIYTTSPHVIDHLLRAVTAEQSRSYQLLTRVLETLLHFFHHGGPPVVAHTLKLGALTTLTKLLKSHVGGQAVRAAAAEDLAAICIHVTTLPDVAKQAHDAGLVPVLVETMDDPFGAVRAAAVQAAMALSIHVASKQQLVAGGVAEKLVRMVGEDQDEELLMNALTAIASISEDYTARYAFQDVIGLIEQLKAHPNRAVAKAAASAMQVVQWRP</sequence>
<dbReference type="InterPro" id="IPR021133">
    <property type="entry name" value="HEAT_type_2"/>
</dbReference>
<gene>
    <name evidence="3" type="ORF">AMAG_08897</name>
</gene>
<dbReference type="InterPro" id="IPR042856">
    <property type="entry name" value="RSP14"/>
</dbReference>
<dbReference type="EMBL" id="GG745343">
    <property type="protein sequence ID" value="KNE63828.1"/>
    <property type="molecule type" value="Genomic_DNA"/>
</dbReference>
<evidence type="ECO:0000256" key="2">
    <source>
        <dbReference type="SAM" id="MobiDB-lite"/>
    </source>
</evidence>
<dbReference type="InterPro" id="IPR016024">
    <property type="entry name" value="ARM-type_fold"/>
</dbReference>
<dbReference type="OMA" id="VWQHDVI"/>
<evidence type="ECO:0000256" key="1">
    <source>
        <dbReference type="PROSITE-ProRule" id="PRU00103"/>
    </source>
</evidence>
<feature type="compositionally biased region" description="Low complexity" evidence="2">
    <location>
        <begin position="1"/>
        <end position="19"/>
    </location>
</feature>
<reference evidence="3 4" key="1">
    <citation type="submission" date="2009-11" db="EMBL/GenBank/DDBJ databases">
        <title>Annotation of Allomyces macrogynus ATCC 38327.</title>
        <authorList>
            <consortium name="The Broad Institute Genome Sequencing Platform"/>
            <person name="Russ C."/>
            <person name="Cuomo C."/>
            <person name="Burger G."/>
            <person name="Gray M.W."/>
            <person name="Holland P.W.H."/>
            <person name="King N."/>
            <person name="Lang F.B.F."/>
            <person name="Roger A.J."/>
            <person name="Ruiz-Trillo I."/>
            <person name="Young S.K."/>
            <person name="Zeng Q."/>
            <person name="Gargeya S."/>
            <person name="Fitzgerald M."/>
            <person name="Haas B."/>
            <person name="Abouelleil A."/>
            <person name="Alvarado L."/>
            <person name="Arachchi H.M."/>
            <person name="Berlin A."/>
            <person name="Chapman S.B."/>
            <person name="Gearin G."/>
            <person name="Goldberg J."/>
            <person name="Griggs A."/>
            <person name="Gujja S."/>
            <person name="Hansen M."/>
            <person name="Heiman D."/>
            <person name="Howarth C."/>
            <person name="Larimer J."/>
            <person name="Lui A."/>
            <person name="MacDonald P.J.P."/>
            <person name="McCowen C."/>
            <person name="Montmayeur A."/>
            <person name="Murphy C."/>
            <person name="Neiman D."/>
            <person name="Pearson M."/>
            <person name="Priest M."/>
            <person name="Roberts A."/>
            <person name="Saif S."/>
            <person name="Shea T."/>
            <person name="Sisk P."/>
            <person name="Stolte C."/>
            <person name="Sykes S."/>
            <person name="Wortman J."/>
            <person name="Nusbaum C."/>
            <person name="Birren B."/>
        </authorList>
    </citation>
    <scope>NUCLEOTIDE SEQUENCE [LARGE SCALE GENOMIC DNA]</scope>
    <source>
        <strain evidence="3 4">ATCC 38327</strain>
    </source>
</reference>
<dbReference type="AlphaFoldDB" id="A0A0L0SMW1"/>
<organism evidence="3 4">
    <name type="scientific">Allomyces macrogynus (strain ATCC 38327)</name>
    <name type="common">Allomyces javanicus var. macrogynus</name>
    <dbReference type="NCBI Taxonomy" id="578462"/>
    <lineage>
        <taxon>Eukaryota</taxon>
        <taxon>Fungi</taxon>
        <taxon>Fungi incertae sedis</taxon>
        <taxon>Blastocladiomycota</taxon>
        <taxon>Blastocladiomycetes</taxon>
        <taxon>Blastocladiales</taxon>
        <taxon>Blastocladiaceae</taxon>
        <taxon>Allomyces</taxon>
    </lineage>
</organism>
<reference evidence="4" key="2">
    <citation type="submission" date="2009-11" db="EMBL/GenBank/DDBJ databases">
        <title>The Genome Sequence of Allomyces macrogynus strain ATCC 38327.</title>
        <authorList>
            <consortium name="The Broad Institute Genome Sequencing Platform"/>
            <person name="Russ C."/>
            <person name="Cuomo C."/>
            <person name="Shea T."/>
            <person name="Young S.K."/>
            <person name="Zeng Q."/>
            <person name="Koehrsen M."/>
            <person name="Haas B."/>
            <person name="Borodovsky M."/>
            <person name="Guigo R."/>
            <person name="Alvarado L."/>
            <person name="Berlin A."/>
            <person name="Borenstein D."/>
            <person name="Chen Z."/>
            <person name="Engels R."/>
            <person name="Freedman E."/>
            <person name="Gellesch M."/>
            <person name="Goldberg J."/>
            <person name="Griggs A."/>
            <person name="Gujja S."/>
            <person name="Heiman D."/>
            <person name="Hepburn T."/>
            <person name="Howarth C."/>
            <person name="Jen D."/>
            <person name="Larson L."/>
            <person name="Lewis B."/>
            <person name="Mehta T."/>
            <person name="Park D."/>
            <person name="Pearson M."/>
            <person name="Roberts A."/>
            <person name="Saif S."/>
            <person name="Shenoy N."/>
            <person name="Sisk P."/>
            <person name="Stolte C."/>
            <person name="Sykes S."/>
            <person name="Walk T."/>
            <person name="White J."/>
            <person name="Yandava C."/>
            <person name="Burger G."/>
            <person name="Gray M.W."/>
            <person name="Holland P.W.H."/>
            <person name="King N."/>
            <person name="Lang F.B.F."/>
            <person name="Roger A.J."/>
            <person name="Ruiz-Trillo I."/>
            <person name="Lander E."/>
            <person name="Nusbaum C."/>
        </authorList>
    </citation>
    <scope>NUCLEOTIDE SEQUENCE [LARGE SCALE GENOMIC DNA]</scope>
    <source>
        <strain evidence="4">ATCC 38327</strain>
    </source>
</reference>
<accession>A0A0L0SMW1</accession>
<feature type="region of interest" description="Disordered" evidence="2">
    <location>
        <begin position="1"/>
        <end position="27"/>
    </location>
</feature>
<dbReference type="Gene3D" id="1.25.10.10">
    <property type="entry name" value="Leucine-rich Repeat Variant"/>
    <property type="match status" value="2"/>
</dbReference>
<dbReference type="InterPro" id="IPR011989">
    <property type="entry name" value="ARM-like"/>
</dbReference>
<dbReference type="SUPFAM" id="SSF48371">
    <property type="entry name" value="ARM repeat"/>
    <property type="match status" value="1"/>
</dbReference>
<dbReference type="STRING" id="578462.A0A0L0SMW1"/>
<dbReference type="InterPro" id="IPR000225">
    <property type="entry name" value="Armadillo"/>
</dbReference>
<protein>
    <recommendedName>
        <fullName evidence="5">Condensin complex subunit 1 C-terminal domain-containing protein</fullName>
    </recommendedName>
</protein>
<dbReference type="SMART" id="SM00185">
    <property type="entry name" value="ARM"/>
    <property type="match status" value="2"/>
</dbReference>
<dbReference type="PROSITE" id="PS50077">
    <property type="entry name" value="HEAT_REPEAT"/>
    <property type="match status" value="1"/>
</dbReference>
<feature type="repeat" description="HEAT" evidence="1">
    <location>
        <begin position="254"/>
        <end position="288"/>
    </location>
</feature>
<evidence type="ECO:0000313" key="3">
    <source>
        <dbReference type="EMBL" id="KNE63828.1"/>
    </source>
</evidence>
<dbReference type="PANTHER" id="PTHR15599">
    <property type="entry name" value="RTDR1"/>
    <property type="match status" value="1"/>
</dbReference>
<dbReference type="VEuPathDB" id="FungiDB:AMAG_08897"/>